<dbReference type="EC" id="2.8.1.7" evidence="2"/>
<evidence type="ECO:0000256" key="2">
    <source>
        <dbReference type="ARBA" id="ARBA00012239"/>
    </source>
</evidence>
<keyword evidence="4" id="KW-0663">Pyridoxal phosphate</keyword>
<dbReference type="InterPro" id="IPR010970">
    <property type="entry name" value="Cys_dSase_SufS"/>
</dbReference>
<dbReference type="GeneID" id="69117081"/>
<dbReference type="CDD" id="cd06664">
    <property type="entry name" value="IscU_like"/>
    <property type="match status" value="1"/>
</dbReference>
<comment type="catalytic activity">
    <reaction evidence="5">
        <text>(sulfur carrier)-H + L-cysteine = (sulfur carrier)-SH + L-alanine</text>
        <dbReference type="Rhea" id="RHEA:43892"/>
        <dbReference type="Rhea" id="RHEA-COMP:14737"/>
        <dbReference type="Rhea" id="RHEA-COMP:14739"/>
        <dbReference type="ChEBI" id="CHEBI:29917"/>
        <dbReference type="ChEBI" id="CHEBI:35235"/>
        <dbReference type="ChEBI" id="CHEBI:57972"/>
        <dbReference type="ChEBI" id="CHEBI:64428"/>
        <dbReference type="EC" id="2.8.1.7"/>
    </reaction>
</comment>
<reference evidence="8 9" key="1">
    <citation type="journal article" date="2019" name="Int. J. Syst. Evol. Microbiol.">
        <title>The Global Catalogue of Microorganisms (GCM) 10K type strain sequencing project: providing services to taxonomists for standard genome sequencing and annotation.</title>
        <authorList>
            <consortium name="The Broad Institute Genomics Platform"/>
            <consortium name="The Broad Institute Genome Sequencing Center for Infectious Disease"/>
            <person name="Wu L."/>
            <person name="Ma J."/>
        </authorList>
    </citation>
    <scope>NUCLEOTIDE SEQUENCE [LARGE SCALE GENOMIC DNA]</scope>
    <source>
        <strain evidence="8 9">CGMCC 1.12562</strain>
    </source>
</reference>
<evidence type="ECO:0000313" key="9">
    <source>
        <dbReference type="Proteomes" id="UP001595660"/>
    </source>
</evidence>
<accession>A0ABD5NCZ0</accession>
<evidence type="ECO:0000313" key="8">
    <source>
        <dbReference type="EMBL" id="MFC3476997.1"/>
    </source>
</evidence>
<dbReference type="CDD" id="cd06453">
    <property type="entry name" value="SufS_like"/>
    <property type="match status" value="1"/>
</dbReference>
<dbReference type="InterPro" id="IPR015422">
    <property type="entry name" value="PyrdxlP-dep_Trfase_small"/>
</dbReference>
<dbReference type="Pfam" id="PF01592">
    <property type="entry name" value="NifU_N"/>
    <property type="match status" value="1"/>
</dbReference>
<evidence type="ECO:0000256" key="1">
    <source>
        <dbReference type="ARBA" id="ARBA00001933"/>
    </source>
</evidence>
<dbReference type="Pfam" id="PF00266">
    <property type="entry name" value="Aminotran_5"/>
    <property type="match status" value="1"/>
</dbReference>
<dbReference type="Gene3D" id="3.40.640.10">
    <property type="entry name" value="Type I PLP-dependent aspartate aminotransferase-like (Major domain)"/>
    <property type="match status" value="1"/>
</dbReference>
<dbReference type="NCBIfam" id="TIGR01979">
    <property type="entry name" value="sufS"/>
    <property type="match status" value="1"/>
</dbReference>
<dbReference type="PANTHER" id="PTHR43586:SF8">
    <property type="entry name" value="CYSTEINE DESULFURASE 1, CHLOROPLASTIC"/>
    <property type="match status" value="1"/>
</dbReference>
<dbReference type="Proteomes" id="UP001595660">
    <property type="component" value="Unassembled WGS sequence"/>
</dbReference>
<dbReference type="Gene3D" id="3.90.1150.10">
    <property type="entry name" value="Aspartate Aminotransferase, domain 1"/>
    <property type="match status" value="1"/>
</dbReference>
<feature type="domain" description="NIF system FeS cluster assembly NifU N-terminal" evidence="7">
    <location>
        <begin position="414"/>
        <end position="530"/>
    </location>
</feature>
<protein>
    <recommendedName>
        <fullName evidence="2">cysteine desulfurase</fullName>
        <ecNumber evidence="2">2.8.1.7</ecNumber>
    </recommendedName>
</protein>
<dbReference type="InterPro" id="IPR000192">
    <property type="entry name" value="Aminotrans_V_dom"/>
</dbReference>
<evidence type="ECO:0000256" key="5">
    <source>
        <dbReference type="ARBA" id="ARBA00050776"/>
    </source>
</evidence>
<keyword evidence="3 8" id="KW-0808">Transferase</keyword>
<dbReference type="InterPro" id="IPR015424">
    <property type="entry name" value="PyrdxlP-dep_Trfase"/>
</dbReference>
<dbReference type="EMBL" id="JBHRWN010000002">
    <property type="protein sequence ID" value="MFC3476997.1"/>
    <property type="molecule type" value="Genomic_DNA"/>
</dbReference>
<dbReference type="SUPFAM" id="SSF82649">
    <property type="entry name" value="SufE/NifU"/>
    <property type="match status" value="1"/>
</dbReference>
<comment type="caution">
    <text evidence="8">The sequence shown here is derived from an EMBL/GenBank/DDBJ whole genome shotgun (WGS) entry which is preliminary data.</text>
</comment>
<name>A0ABD5NCZ0_9EURY</name>
<proteinExistence type="predicted"/>
<sequence length="539" mass="58727">MDVESIREDFPILDREVGGEPLVYLDNAATTQTPTQVSRTFTEYYDEYNANVHRGIHQLSHEASVAYEDAHDRLAEFVGADGREEMVFTKNATEAVNLVAHGLGHQHLEPGTAVVTTEMEHHASLVTWQQIAERTGAEVRYVEVEDDGTLDAEHAKEVIDEDVEIVSVAHVSNVLGTVNPVRELADLAHDNGAVILVDGAQSVPTRPVDVTDLGADFLAFSGHKMAGPTGIGCLYGRRDLLEEMDPFLYGGEMIRHVTFDEATWNDLPWKFEAGTPPIAEGIALAAAADYLDDIGMDAVRRHEDELAQYLLDELAEREDVEAYGPPAGVERTGLVSFNVGDVHGHDLSEILDDRGVAVRAGDHCTQPLHDVLDIPGSVRASFYVYTTREEVDALLDGIEDAAERRDGLLASDRYHDRVFEHHRDRTNAGGLEDATFRKHSAETSCGDEGEFHVDLAADGTIREIGFESQSCAVSTAVASMLADHLTGEPVDALADLDGTVEALLDGQFPDVRRDCVVGPEDVISEGATEHLESARSADD</sequence>
<evidence type="ECO:0000259" key="6">
    <source>
        <dbReference type="Pfam" id="PF00266"/>
    </source>
</evidence>
<dbReference type="PANTHER" id="PTHR43586">
    <property type="entry name" value="CYSTEINE DESULFURASE"/>
    <property type="match status" value="1"/>
</dbReference>
<dbReference type="AlphaFoldDB" id="A0ABD5NCZ0"/>
<dbReference type="SUPFAM" id="SSF53383">
    <property type="entry name" value="PLP-dependent transferases"/>
    <property type="match status" value="1"/>
</dbReference>
<keyword evidence="9" id="KW-1185">Reference proteome</keyword>
<feature type="domain" description="Aminotransferase class V" evidence="6">
    <location>
        <begin position="23"/>
        <end position="394"/>
    </location>
</feature>
<dbReference type="RefSeq" id="WP_390226280.1">
    <property type="nucleotide sequence ID" value="NZ_CP089466.1"/>
</dbReference>
<evidence type="ECO:0000256" key="4">
    <source>
        <dbReference type="ARBA" id="ARBA00022898"/>
    </source>
</evidence>
<gene>
    <name evidence="8" type="ORF">ACFOKC_04590</name>
</gene>
<evidence type="ECO:0000256" key="3">
    <source>
        <dbReference type="ARBA" id="ARBA00022679"/>
    </source>
</evidence>
<dbReference type="GO" id="GO:0031071">
    <property type="term" value="F:cysteine desulfurase activity"/>
    <property type="evidence" value="ECO:0007669"/>
    <property type="project" value="UniProtKB-EC"/>
</dbReference>
<dbReference type="Gene3D" id="3.90.1010.10">
    <property type="match status" value="1"/>
</dbReference>
<evidence type="ECO:0000259" key="7">
    <source>
        <dbReference type="Pfam" id="PF01592"/>
    </source>
</evidence>
<organism evidence="8 9">
    <name type="scientific">Halobacterium litoreum</name>
    <dbReference type="NCBI Taxonomy" id="2039234"/>
    <lineage>
        <taxon>Archaea</taxon>
        <taxon>Methanobacteriati</taxon>
        <taxon>Methanobacteriota</taxon>
        <taxon>Stenosarchaea group</taxon>
        <taxon>Halobacteria</taxon>
        <taxon>Halobacteriales</taxon>
        <taxon>Halobacteriaceae</taxon>
        <taxon>Halobacterium</taxon>
    </lineage>
</organism>
<dbReference type="InterPro" id="IPR002871">
    <property type="entry name" value="NIF_FeS_clus_asmbl_NifU_N"/>
</dbReference>
<comment type="cofactor">
    <cofactor evidence="1">
        <name>pyridoxal 5'-phosphate</name>
        <dbReference type="ChEBI" id="CHEBI:597326"/>
    </cofactor>
</comment>
<dbReference type="InterPro" id="IPR015421">
    <property type="entry name" value="PyrdxlP-dep_Trfase_major"/>
</dbReference>